<dbReference type="SUPFAM" id="SSF53822">
    <property type="entry name" value="Periplasmic binding protein-like I"/>
    <property type="match status" value="1"/>
</dbReference>
<dbReference type="CDD" id="cd06342">
    <property type="entry name" value="PBP1_ABC_LIVBP-like"/>
    <property type="match status" value="1"/>
</dbReference>
<dbReference type="Pfam" id="PF13458">
    <property type="entry name" value="Peripla_BP_6"/>
    <property type="match status" value="1"/>
</dbReference>
<evidence type="ECO:0000313" key="8">
    <source>
        <dbReference type="Proteomes" id="UP001597371"/>
    </source>
</evidence>
<dbReference type="EMBL" id="JBHUIJ010000006">
    <property type="protein sequence ID" value="MFD2237122.1"/>
    <property type="molecule type" value="Genomic_DNA"/>
</dbReference>
<dbReference type="RefSeq" id="WP_209736739.1">
    <property type="nucleotide sequence ID" value="NZ_CP072611.1"/>
</dbReference>
<comment type="caution">
    <text evidence="7">The sequence shown here is derived from an EMBL/GenBank/DDBJ whole genome shotgun (WGS) entry which is preliminary data.</text>
</comment>
<evidence type="ECO:0000256" key="1">
    <source>
        <dbReference type="ARBA" id="ARBA00010062"/>
    </source>
</evidence>
<dbReference type="PANTHER" id="PTHR47151:SF2">
    <property type="entry name" value="AMINO ACID BINDING PROTEIN"/>
    <property type="match status" value="1"/>
</dbReference>
<evidence type="ECO:0000256" key="2">
    <source>
        <dbReference type="ARBA" id="ARBA00022448"/>
    </source>
</evidence>
<gene>
    <name evidence="7" type="ORF">ACFSKQ_06515</name>
</gene>
<keyword evidence="4" id="KW-0029">Amino-acid transport</keyword>
<keyword evidence="3 5" id="KW-0732">Signal</keyword>
<dbReference type="Proteomes" id="UP001597371">
    <property type="component" value="Unassembled WGS sequence"/>
</dbReference>
<protein>
    <submittedName>
        <fullName evidence="7">Branched-chain amino acid ABC transporter substrate-binding protein</fullName>
    </submittedName>
</protein>
<organism evidence="7 8">
    <name type="scientific">Aureimonas populi</name>
    <dbReference type="NCBI Taxonomy" id="1701758"/>
    <lineage>
        <taxon>Bacteria</taxon>
        <taxon>Pseudomonadati</taxon>
        <taxon>Pseudomonadota</taxon>
        <taxon>Alphaproteobacteria</taxon>
        <taxon>Hyphomicrobiales</taxon>
        <taxon>Aurantimonadaceae</taxon>
        <taxon>Aureimonas</taxon>
    </lineage>
</organism>
<evidence type="ECO:0000256" key="3">
    <source>
        <dbReference type="ARBA" id="ARBA00022729"/>
    </source>
</evidence>
<proteinExistence type="inferred from homology"/>
<name>A0ABW5CMA2_9HYPH</name>
<feature type="signal peptide" evidence="5">
    <location>
        <begin position="1"/>
        <end position="21"/>
    </location>
</feature>
<evidence type="ECO:0000256" key="5">
    <source>
        <dbReference type="SAM" id="SignalP"/>
    </source>
</evidence>
<comment type="similarity">
    <text evidence="1">Belongs to the leucine-binding protein family.</text>
</comment>
<dbReference type="Gene3D" id="3.40.50.2300">
    <property type="match status" value="2"/>
</dbReference>
<feature type="chain" id="PRO_5045615706" evidence="5">
    <location>
        <begin position="22"/>
        <end position="378"/>
    </location>
</feature>
<dbReference type="PANTHER" id="PTHR47151">
    <property type="entry name" value="LEU/ILE/VAL-BINDING ABC TRANSPORTER SUBUNIT"/>
    <property type="match status" value="1"/>
</dbReference>
<dbReference type="InterPro" id="IPR028082">
    <property type="entry name" value="Peripla_BP_I"/>
</dbReference>
<evidence type="ECO:0000259" key="6">
    <source>
        <dbReference type="Pfam" id="PF13458"/>
    </source>
</evidence>
<keyword evidence="8" id="KW-1185">Reference proteome</keyword>
<evidence type="ECO:0000256" key="4">
    <source>
        <dbReference type="ARBA" id="ARBA00022970"/>
    </source>
</evidence>
<dbReference type="InterPro" id="IPR000709">
    <property type="entry name" value="Leu_Ile_Val-bd"/>
</dbReference>
<evidence type="ECO:0000313" key="7">
    <source>
        <dbReference type="EMBL" id="MFD2237122.1"/>
    </source>
</evidence>
<dbReference type="PRINTS" id="PR00337">
    <property type="entry name" value="LEUILEVALBP"/>
</dbReference>
<sequence>MKKVLLGGVALNLVMSGMAMAEITIGVAGPITGQYASFGEQFRTGAEQAVADINEAGGVNGEMLRLSIGDDACDPRQAVAVANQFASEGVTFVAGHFCSGSSIPASQVYADEEIVMISPASTNPAFTEERPGEGVFRVCGRDDQQGEVAGAYIAENFADVNVAILNDRTAYGAGLAAETERVLRAAGKDPTVVEAYTAGERDYTALVTRMNQEDVGLVYIGGYHTEAGLIARQMREQGMDALIMSGDALVSDEYWAITGEAGEGTLMTFSPDPRRNEVAAPVVEKIEAAGKSAEGYALYTYAAIQAWAQAVNTAGSTDFEPVVAALNEGTFDTVIGELAFDDVGDVTLPGYVVYEWSDGTYDYVETAAADVEPATPAQ</sequence>
<accession>A0ABW5CMA2</accession>
<keyword evidence="2" id="KW-0813">Transport</keyword>
<reference evidence="8" key="1">
    <citation type="journal article" date="2019" name="Int. J. Syst. Evol. Microbiol.">
        <title>The Global Catalogue of Microorganisms (GCM) 10K type strain sequencing project: providing services to taxonomists for standard genome sequencing and annotation.</title>
        <authorList>
            <consortium name="The Broad Institute Genomics Platform"/>
            <consortium name="The Broad Institute Genome Sequencing Center for Infectious Disease"/>
            <person name="Wu L."/>
            <person name="Ma J."/>
        </authorList>
    </citation>
    <scope>NUCLEOTIDE SEQUENCE [LARGE SCALE GENOMIC DNA]</scope>
    <source>
        <strain evidence="8">ZS-35-S2</strain>
    </source>
</reference>
<dbReference type="InterPro" id="IPR028081">
    <property type="entry name" value="Leu-bd"/>
</dbReference>
<feature type="domain" description="Leucine-binding protein" evidence="6">
    <location>
        <begin position="22"/>
        <end position="357"/>
    </location>
</feature>